<evidence type="ECO:0000259" key="5">
    <source>
        <dbReference type="Pfam" id="PF00725"/>
    </source>
</evidence>
<dbReference type="PANTHER" id="PTHR43612:SF3">
    <property type="entry name" value="TRIFUNCTIONAL ENZYME SUBUNIT ALPHA, MITOCHONDRIAL"/>
    <property type="match status" value="1"/>
</dbReference>
<evidence type="ECO:0000313" key="7">
    <source>
        <dbReference type="Proteomes" id="UP001500298"/>
    </source>
</evidence>
<dbReference type="SUPFAM" id="SSF48179">
    <property type="entry name" value="6-phosphogluconate dehydrogenase C-terminal domain-like"/>
    <property type="match status" value="1"/>
</dbReference>
<gene>
    <name evidence="6" type="primary">fadJ</name>
    <name evidence="6" type="ORF">GCM10023331_06680</name>
</gene>
<accession>A0ABP9D4E9</accession>
<dbReference type="InterPro" id="IPR050136">
    <property type="entry name" value="FA_oxidation_alpha_subunit"/>
</dbReference>
<organism evidence="6 7">
    <name type="scientific">Algivirga pacifica</name>
    <dbReference type="NCBI Taxonomy" id="1162670"/>
    <lineage>
        <taxon>Bacteria</taxon>
        <taxon>Pseudomonadati</taxon>
        <taxon>Bacteroidota</taxon>
        <taxon>Cytophagia</taxon>
        <taxon>Cytophagales</taxon>
        <taxon>Flammeovirgaceae</taxon>
        <taxon>Algivirga</taxon>
    </lineage>
</organism>
<dbReference type="Gene3D" id="1.10.1040.50">
    <property type="match status" value="1"/>
</dbReference>
<evidence type="ECO:0000313" key="6">
    <source>
        <dbReference type="EMBL" id="GAA4824862.1"/>
    </source>
</evidence>
<feature type="domain" description="3-hydroxyacyl-CoA dehydrogenase C-terminal" evidence="5">
    <location>
        <begin position="487"/>
        <end position="563"/>
    </location>
</feature>
<dbReference type="RefSeq" id="WP_345369185.1">
    <property type="nucleotide sequence ID" value="NZ_BAABJX010000014.1"/>
</dbReference>
<dbReference type="PANTHER" id="PTHR43612">
    <property type="entry name" value="TRIFUNCTIONAL ENZYME SUBUNIT ALPHA"/>
    <property type="match status" value="1"/>
</dbReference>
<protein>
    <submittedName>
        <fullName evidence="6">Fatty acid oxidation complex subunit alpha FadJ</fullName>
    </submittedName>
</protein>
<evidence type="ECO:0000256" key="4">
    <source>
        <dbReference type="ARBA" id="ARBA00023268"/>
    </source>
</evidence>
<dbReference type="InterPro" id="IPR006108">
    <property type="entry name" value="3HC_DH_C"/>
</dbReference>
<reference evidence="7" key="1">
    <citation type="journal article" date="2019" name="Int. J. Syst. Evol. Microbiol.">
        <title>The Global Catalogue of Microorganisms (GCM) 10K type strain sequencing project: providing services to taxonomists for standard genome sequencing and annotation.</title>
        <authorList>
            <consortium name="The Broad Institute Genomics Platform"/>
            <consortium name="The Broad Institute Genome Sequencing Center for Infectious Disease"/>
            <person name="Wu L."/>
            <person name="Ma J."/>
        </authorList>
    </citation>
    <scope>NUCLEOTIDE SEQUENCE [LARGE SCALE GENOMIC DNA]</scope>
    <source>
        <strain evidence="7">JCM 18326</strain>
    </source>
</reference>
<dbReference type="CDD" id="cd06558">
    <property type="entry name" value="crotonase-like"/>
    <property type="match status" value="1"/>
</dbReference>
<keyword evidence="3" id="KW-0456">Lyase</keyword>
<dbReference type="Gene3D" id="3.90.226.10">
    <property type="entry name" value="2-enoyl-CoA Hydratase, Chain A, domain 1"/>
    <property type="match status" value="1"/>
</dbReference>
<dbReference type="Pfam" id="PF00378">
    <property type="entry name" value="ECH_1"/>
    <property type="match status" value="1"/>
</dbReference>
<dbReference type="Pfam" id="PF00725">
    <property type="entry name" value="3HCDH"/>
    <property type="match status" value="1"/>
</dbReference>
<dbReference type="InterPro" id="IPR001753">
    <property type="entry name" value="Enoyl-CoA_hydra/iso"/>
</dbReference>
<keyword evidence="4" id="KW-0511">Multifunctional enzyme</keyword>
<dbReference type="Proteomes" id="UP001500298">
    <property type="component" value="Unassembled WGS sequence"/>
</dbReference>
<evidence type="ECO:0000256" key="2">
    <source>
        <dbReference type="ARBA" id="ARBA00022963"/>
    </source>
</evidence>
<dbReference type="EMBL" id="BAABJX010000014">
    <property type="protein sequence ID" value="GAA4824862.1"/>
    <property type="molecule type" value="Genomic_DNA"/>
</dbReference>
<comment type="similarity">
    <text evidence="1">In the central section; belongs to the 3-hydroxyacyl-CoA dehydrogenase family.</text>
</comment>
<proteinExistence type="inferred from homology"/>
<dbReference type="SUPFAM" id="SSF52096">
    <property type="entry name" value="ClpP/crotonase"/>
    <property type="match status" value="1"/>
</dbReference>
<keyword evidence="2" id="KW-0442">Lipid degradation</keyword>
<keyword evidence="2" id="KW-0443">Lipid metabolism</keyword>
<keyword evidence="7" id="KW-1185">Reference proteome</keyword>
<dbReference type="InterPro" id="IPR029045">
    <property type="entry name" value="ClpP/crotonase-like_dom_sf"/>
</dbReference>
<dbReference type="InterPro" id="IPR008927">
    <property type="entry name" value="6-PGluconate_DH-like_C_sf"/>
</dbReference>
<name>A0ABP9D4E9_9BACT</name>
<evidence type="ECO:0000256" key="3">
    <source>
        <dbReference type="ARBA" id="ARBA00023239"/>
    </source>
</evidence>
<sequence>MIFPEIKDNILLLWLDKADSRMNTVDANFGKQLQVHIEQLEEDPTLEGAVIISKKDDFMGGADIKQFVNLSAEEIKEVALGGHEVIQHIEGCTKPIVSAIHGSCMGGGTELSLGCAGILMTDSPKSGIGLPEVKLGLLPGMGGTIRLPKKVGLQKALDMMLTGKAISAKKALKIGLIDKIVSPEQLEREAIQFVKDYANGKILQLDLRSATEKLMEKTFLGRGVIFGMARTVVNGKTHRNYPAPYKILESVKFNLRHNHLEECVQNEVRLFCELIQTPESKALVQLFLDSSHYKKNPYTNTEPSLDDLAFYKLEIPMPKVALRLAEKGTRVLVIAQEEQLKVWKESIEKQWQHLHNKGKSRFSTPEALQQAFEYTSNPAKIHNAQVVWTDAGSEQIFHTLTELGKFTYPDQVVLNSNPSLDLAYIRQQFESFTHLGSVRLGLPQNDSAILEIGYTSSEHALHMAMNTGQVLGKMLFESAKGEVALSISMAYLNEAAKILMEGGRISKIDLAAEKAGFMSPPFSMIDRIGIEEILFASHKFPETSSAALRSMCQRLYTQKEMSTFYQYIKGKKHKENKAVYKVLDITPSKLNEQEFTQRLLQAVQKEAQRLYDLGAIDDKHTFNALCVFALGYPPFTGGPLGE</sequence>
<evidence type="ECO:0000256" key="1">
    <source>
        <dbReference type="ARBA" id="ARBA00007005"/>
    </source>
</evidence>
<comment type="caution">
    <text evidence="6">The sequence shown here is derived from an EMBL/GenBank/DDBJ whole genome shotgun (WGS) entry which is preliminary data.</text>
</comment>